<keyword evidence="7 8" id="KW-0131">Cell cycle</keyword>
<evidence type="ECO:0000256" key="5">
    <source>
        <dbReference type="ARBA" id="ARBA00022989"/>
    </source>
</evidence>
<dbReference type="InterPro" id="IPR034746">
    <property type="entry name" value="POTRA"/>
</dbReference>
<keyword evidence="2 8" id="KW-1003">Cell membrane</keyword>
<dbReference type="Gene3D" id="3.40.50.10960">
    <property type="match status" value="1"/>
</dbReference>
<keyword evidence="3 8" id="KW-0132">Cell division</keyword>
<accession>A0ABV4DNF6</accession>
<comment type="subcellular location">
    <subcellularLocation>
        <location evidence="8">Cell membrane</location>
        <topology evidence="8">Single-pass type II membrane protein</topology>
    </subcellularLocation>
    <subcellularLocation>
        <location evidence="1">Membrane</location>
    </subcellularLocation>
    <text evidence="8">Localizes to the division septum.</text>
</comment>
<dbReference type="GO" id="GO:0051301">
    <property type="term" value="P:cell division"/>
    <property type="evidence" value="ECO:0007669"/>
    <property type="project" value="UniProtKB-KW"/>
</dbReference>
<gene>
    <name evidence="8" type="primary">divIB</name>
    <name evidence="10" type="ORF">AALT52_03730</name>
</gene>
<dbReference type="InterPro" id="IPR050487">
    <property type="entry name" value="FtsQ_DivIB"/>
</dbReference>
<dbReference type="InterPro" id="IPR013685">
    <property type="entry name" value="POTRA_FtsQ_type"/>
</dbReference>
<evidence type="ECO:0000256" key="8">
    <source>
        <dbReference type="HAMAP-Rule" id="MF_00912"/>
    </source>
</evidence>
<evidence type="ECO:0000259" key="9">
    <source>
        <dbReference type="PROSITE" id="PS51779"/>
    </source>
</evidence>
<comment type="similarity">
    <text evidence="8">Belongs to the FtsQ/DivIB family. DivIB subfamily.</text>
</comment>
<keyword evidence="4 8" id="KW-0812">Transmembrane</keyword>
<evidence type="ECO:0000256" key="6">
    <source>
        <dbReference type="ARBA" id="ARBA00023136"/>
    </source>
</evidence>
<protein>
    <recommendedName>
        <fullName evidence="8">Cell division protein DivIB</fullName>
    </recommendedName>
</protein>
<evidence type="ECO:0000256" key="3">
    <source>
        <dbReference type="ARBA" id="ARBA00022618"/>
    </source>
</evidence>
<dbReference type="Pfam" id="PF08478">
    <property type="entry name" value="POTRA_1"/>
    <property type="match status" value="1"/>
</dbReference>
<evidence type="ECO:0000256" key="7">
    <source>
        <dbReference type="ARBA" id="ARBA00023306"/>
    </source>
</evidence>
<dbReference type="InterPro" id="IPR026580">
    <property type="entry name" value="DivIB"/>
</dbReference>
<evidence type="ECO:0000313" key="11">
    <source>
        <dbReference type="Proteomes" id="UP001565236"/>
    </source>
</evidence>
<reference evidence="10 11" key="1">
    <citation type="submission" date="2024-03" db="EMBL/GenBank/DDBJ databases">
        <title>Mouse gut bacterial collection (mGBC) of GemPharmatech.</title>
        <authorList>
            <person name="He Y."/>
            <person name="Dong L."/>
            <person name="Wu D."/>
            <person name="Gao X."/>
            <person name="Lin Z."/>
        </authorList>
    </citation>
    <scope>NUCLEOTIDE SEQUENCE [LARGE SCALE GENOMIC DNA]</scope>
    <source>
        <strain evidence="10 11">15-30</strain>
    </source>
</reference>
<dbReference type="InterPro" id="IPR005548">
    <property type="entry name" value="Cell_div_FtsQ/DivIB_C"/>
</dbReference>
<dbReference type="PANTHER" id="PTHR37820">
    <property type="entry name" value="CELL DIVISION PROTEIN DIVIB"/>
    <property type="match status" value="1"/>
</dbReference>
<keyword evidence="5 8" id="KW-1133">Transmembrane helix</keyword>
<feature type="domain" description="POTRA" evidence="9">
    <location>
        <begin position="35"/>
        <end position="106"/>
    </location>
</feature>
<dbReference type="RefSeq" id="WP_369941266.1">
    <property type="nucleotide sequence ID" value="NZ_JBCLUF010000009.1"/>
</dbReference>
<comment type="caution">
    <text evidence="10">The sequence shown here is derived from an EMBL/GenBank/DDBJ whole genome shotgun (WGS) entry which is preliminary data.</text>
</comment>
<evidence type="ECO:0000256" key="2">
    <source>
        <dbReference type="ARBA" id="ARBA00022475"/>
    </source>
</evidence>
<comment type="function">
    <text evidence="8">Cell division protein that may be involved in stabilizing or promoting the assembly of the division complex.</text>
</comment>
<name>A0ABV4DNF6_9LACO</name>
<keyword evidence="11" id="KW-1185">Reference proteome</keyword>
<evidence type="ECO:0000256" key="4">
    <source>
        <dbReference type="ARBA" id="ARBA00022692"/>
    </source>
</evidence>
<evidence type="ECO:0000313" key="10">
    <source>
        <dbReference type="EMBL" id="MEY8662002.1"/>
    </source>
</evidence>
<dbReference type="EMBL" id="JBCLUF010000009">
    <property type="protein sequence ID" value="MEY8662002.1"/>
    <property type="molecule type" value="Genomic_DNA"/>
</dbReference>
<keyword evidence="6 8" id="KW-0472">Membrane</keyword>
<evidence type="ECO:0000256" key="1">
    <source>
        <dbReference type="ARBA" id="ARBA00004370"/>
    </source>
</evidence>
<dbReference type="PROSITE" id="PS51779">
    <property type="entry name" value="POTRA"/>
    <property type="match status" value="1"/>
</dbReference>
<organism evidence="10 11">
    <name type="scientific">Ligilactobacillus faecis</name>
    <dbReference type="NCBI Taxonomy" id="762833"/>
    <lineage>
        <taxon>Bacteria</taxon>
        <taxon>Bacillati</taxon>
        <taxon>Bacillota</taxon>
        <taxon>Bacilli</taxon>
        <taxon>Lactobacillales</taxon>
        <taxon>Lactobacillaceae</taxon>
        <taxon>Ligilactobacillus</taxon>
    </lineage>
</organism>
<dbReference type="Proteomes" id="UP001565236">
    <property type="component" value="Unassembled WGS sequence"/>
</dbReference>
<dbReference type="Pfam" id="PF03799">
    <property type="entry name" value="FtsQ_DivIB_C"/>
    <property type="match status" value="1"/>
</dbReference>
<dbReference type="HAMAP" id="MF_00912">
    <property type="entry name" value="DivIB"/>
    <property type="match status" value="1"/>
</dbReference>
<sequence>MTEQRKKAVFKQAIFPLVFFSLATLLTLCSILPISRVRSVKVMSNDRELRTAVIKASGLHYYESLLIVWFNADRIEQKIVDQVGLAKEATIHYDKVNNVVIDVKEYKTVGYIYRNGKYYRLGTNGVPLTVGESTVTESCPVFYNFKNEQKLKQAVVEISELSSKLQHAVSEVHYEPSKVNPNKVRLYMNDGNEVIADLTTLNKKMKYYPTIATKMEQKGTVDLEVGAFSYPNK</sequence>
<dbReference type="PANTHER" id="PTHR37820:SF1">
    <property type="entry name" value="CELL DIVISION PROTEIN FTSQ"/>
    <property type="match status" value="1"/>
</dbReference>
<proteinExistence type="inferred from homology"/>